<dbReference type="EMBL" id="FNCW01000004">
    <property type="protein sequence ID" value="SDG64535.1"/>
    <property type="molecule type" value="Genomic_DNA"/>
</dbReference>
<dbReference type="PANTHER" id="PTHR30047">
    <property type="entry name" value="HIGH-AFFINITY CHOLINE TRANSPORT PROTEIN-RELATED"/>
    <property type="match status" value="1"/>
</dbReference>
<evidence type="ECO:0000313" key="9">
    <source>
        <dbReference type="EMBL" id="SDG64535.1"/>
    </source>
</evidence>
<proteinExistence type="inferred from homology"/>
<feature type="transmembrane region" description="Helical" evidence="8">
    <location>
        <begin position="92"/>
        <end position="112"/>
    </location>
</feature>
<feature type="transmembrane region" description="Helical" evidence="8">
    <location>
        <begin position="401"/>
        <end position="420"/>
    </location>
</feature>
<feature type="transmembrane region" description="Helical" evidence="8">
    <location>
        <begin position="12"/>
        <end position="32"/>
    </location>
</feature>
<dbReference type="InterPro" id="IPR000060">
    <property type="entry name" value="BCCT_transptr"/>
</dbReference>
<dbReference type="RefSeq" id="WP_093366768.1">
    <property type="nucleotide sequence ID" value="NZ_FNCW01000004.1"/>
</dbReference>
<feature type="transmembrane region" description="Helical" evidence="8">
    <location>
        <begin position="233"/>
        <end position="251"/>
    </location>
</feature>
<feature type="transmembrane region" description="Helical" evidence="8">
    <location>
        <begin position="187"/>
        <end position="213"/>
    </location>
</feature>
<evidence type="ECO:0000256" key="2">
    <source>
        <dbReference type="ARBA" id="ARBA00005658"/>
    </source>
</evidence>
<comment type="similarity">
    <text evidence="2">Belongs to the BCCT transporter (TC 2.A.15) family.</text>
</comment>
<dbReference type="OrthoDB" id="9775735at2"/>
<comment type="subcellular location">
    <subcellularLocation>
        <location evidence="1">Cell membrane</location>
        <topology evidence="1">Multi-pass membrane protein</topology>
    </subcellularLocation>
</comment>
<gene>
    <name evidence="9" type="ORF">SAMN04488027_104242</name>
</gene>
<keyword evidence="3" id="KW-0813">Transport</keyword>
<feature type="transmembrane region" description="Helical" evidence="8">
    <location>
        <begin position="141"/>
        <end position="164"/>
    </location>
</feature>
<sequence>MRNYKNKYFDISKPVFIPSALITLIFVSLTIIFDEQAETGFSIFRGYMSEHFGWFITIAINYFLFFVIYLAFSKFGNIRIGGEDARPDFSKFSWIAMLFSAGMGIGLVYFSVAEPMLHFSNPIQEGLSGVQKSKLAMKHTFFHYGFHVWGIYTLLGMALAYFTFNKKAALSIKSTLKPLFGKYMNSFAGYAIDVIAVLATLFGLATTLGFGAVQFSSGISELSGLSSTINLQVLSIAGITLIATLSVLSGLNKGLKYLSNLNIVIALLLLFFVLAAGSTVFLLDGFVESLGLYMTDFFEISTYRNQYGEEGKWFKSWSMFYWVWWISWSPFVGTFIARISKGRTLRDIAMYGLVVPSLFSMLWMSVLGGTAIDMQLNTGIDLAQIVSDDSSLGLFKMLEHLPYYKITAVLSVFLVATFFITSSDSGSLVVDFMTSGGKLDAPKGQKVFWAFMEGAIAIALLVGGGLSALQSASISTGFPFAIILFFVSLSLLKSLKKDDQLNTGK</sequence>
<dbReference type="GO" id="GO:0022857">
    <property type="term" value="F:transmembrane transporter activity"/>
    <property type="evidence" value="ECO:0007669"/>
    <property type="project" value="InterPro"/>
</dbReference>
<dbReference type="PANTHER" id="PTHR30047:SF7">
    <property type="entry name" value="HIGH-AFFINITY CHOLINE TRANSPORT PROTEIN"/>
    <property type="match status" value="1"/>
</dbReference>
<feature type="transmembrane region" description="Helical" evidence="8">
    <location>
        <begin position="447"/>
        <end position="466"/>
    </location>
</feature>
<dbReference type="Pfam" id="PF02028">
    <property type="entry name" value="BCCT"/>
    <property type="match status" value="1"/>
</dbReference>
<evidence type="ECO:0000256" key="4">
    <source>
        <dbReference type="ARBA" id="ARBA00022475"/>
    </source>
</evidence>
<keyword evidence="4" id="KW-1003">Cell membrane</keyword>
<feature type="transmembrane region" description="Helical" evidence="8">
    <location>
        <begin position="349"/>
        <end position="372"/>
    </location>
</feature>
<feature type="transmembrane region" description="Helical" evidence="8">
    <location>
        <begin position="52"/>
        <end position="72"/>
    </location>
</feature>
<feature type="transmembrane region" description="Helical" evidence="8">
    <location>
        <begin position="472"/>
        <end position="492"/>
    </location>
</feature>
<evidence type="ECO:0000313" key="10">
    <source>
        <dbReference type="Proteomes" id="UP000199296"/>
    </source>
</evidence>
<name>A0A1G7VXM2_9FLAO</name>
<reference evidence="9 10" key="1">
    <citation type="submission" date="2016-10" db="EMBL/GenBank/DDBJ databases">
        <authorList>
            <person name="de Groot N.N."/>
        </authorList>
    </citation>
    <scope>NUCLEOTIDE SEQUENCE [LARGE SCALE GENOMIC DNA]</scope>
    <source>
        <strain evidence="9 10">DSM 19803</strain>
    </source>
</reference>
<feature type="transmembrane region" description="Helical" evidence="8">
    <location>
        <begin position="263"/>
        <end position="283"/>
    </location>
</feature>
<keyword evidence="5 8" id="KW-0812">Transmembrane</keyword>
<evidence type="ECO:0000256" key="6">
    <source>
        <dbReference type="ARBA" id="ARBA00022989"/>
    </source>
</evidence>
<organism evidence="9 10">
    <name type="scientific">Psychroflexus sediminis</name>
    <dbReference type="NCBI Taxonomy" id="470826"/>
    <lineage>
        <taxon>Bacteria</taxon>
        <taxon>Pseudomonadati</taxon>
        <taxon>Bacteroidota</taxon>
        <taxon>Flavobacteriia</taxon>
        <taxon>Flavobacteriales</taxon>
        <taxon>Flavobacteriaceae</taxon>
        <taxon>Psychroflexus</taxon>
    </lineage>
</organism>
<evidence type="ECO:0000256" key="7">
    <source>
        <dbReference type="ARBA" id="ARBA00023136"/>
    </source>
</evidence>
<dbReference type="GO" id="GO:0005886">
    <property type="term" value="C:plasma membrane"/>
    <property type="evidence" value="ECO:0007669"/>
    <property type="project" value="UniProtKB-SubCell"/>
</dbReference>
<dbReference type="NCBIfam" id="TIGR00842">
    <property type="entry name" value="bcct"/>
    <property type="match status" value="1"/>
</dbReference>
<evidence type="ECO:0000256" key="1">
    <source>
        <dbReference type="ARBA" id="ARBA00004651"/>
    </source>
</evidence>
<feature type="transmembrane region" description="Helical" evidence="8">
    <location>
        <begin position="319"/>
        <end position="337"/>
    </location>
</feature>
<dbReference type="Proteomes" id="UP000199296">
    <property type="component" value="Unassembled WGS sequence"/>
</dbReference>
<dbReference type="AlphaFoldDB" id="A0A1G7VXM2"/>
<evidence type="ECO:0000256" key="5">
    <source>
        <dbReference type="ARBA" id="ARBA00022692"/>
    </source>
</evidence>
<evidence type="ECO:0000256" key="8">
    <source>
        <dbReference type="SAM" id="Phobius"/>
    </source>
</evidence>
<keyword evidence="10" id="KW-1185">Reference proteome</keyword>
<keyword evidence="6 8" id="KW-1133">Transmembrane helix</keyword>
<keyword evidence="7 8" id="KW-0472">Membrane</keyword>
<evidence type="ECO:0000256" key="3">
    <source>
        <dbReference type="ARBA" id="ARBA00022448"/>
    </source>
</evidence>
<protein>
    <submittedName>
        <fullName evidence="9">Choline/glycine/proline betaine transport protein</fullName>
    </submittedName>
</protein>
<accession>A0A1G7VXM2</accession>